<gene>
    <name evidence="2" type="ORF">F4554_001575</name>
</gene>
<organism evidence="2 3">
    <name type="scientific">Actinopolymorpha rutila</name>
    <dbReference type="NCBI Taxonomy" id="446787"/>
    <lineage>
        <taxon>Bacteria</taxon>
        <taxon>Bacillati</taxon>
        <taxon>Actinomycetota</taxon>
        <taxon>Actinomycetes</taxon>
        <taxon>Propionibacteriales</taxon>
        <taxon>Actinopolymorphaceae</taxon>
        <taxon>Actinopolymorpha</taxon>
    </lineage>
</organism>
<dbReference type="Proteomes" id="UP000579605">
    <property type="component" value="Unassembled WGS sequence"/>
</dbReference>
<evidence type="ECO:0008006" key="4">
    <source>
        <dbReference type="Google" id="ProtNLM"/>
    </source>
</evidence>
<sequence>MGEPASPILSAATGLRSEDLWLGGVGGVVSTGSTSVVNGPLTCVAALGVVAGRLLAGGAEGIARRTRDAWDLAQVQGSGAPVVAFLDVRPPAALEATESGEDHQDHQDDDVALAATLGDGVLRSVDGGRTWQPVFGLADTEVTALVRTPGGRLLAGTPEGVFASENAGRAWRRTGRGGREAGREASSLDAPVAAFALGVDGTVVAGLESGQLWGSADDGRTWSPLGALPAPVTALVATAAGTLVAGTSGAGVWRSADGTGWCETARPSGVAEPGTVHCLLADGATTYAGTDTGLQVSRDDGRSWSVVGVPSTADLDRLLWWDGRPLLAGPRSGMVRPAAAPTGWETLANVPFPLVGLGVAPDGALLASGPDGLSRRTPADADWTPVAEGSTGEVGRLAFAADGRGWAAPARHGDTLLHSSDSGHTWQERPAPFGTFPLTALGWIGGDELVVATFDHRRNLVTVFDSADGGRTWLQQLTAETAWPEVHVARAGTEGPAVLSIGRLVLGRGGDGGWDRLATFGTGVRAMAGTPTGLAVLTGDGLWSYDQPAPTHTSTGISAHIDLSTENTESTDRTSTDTDWRRVEGGPDPASAYDLASRGDELLVLLAGGGVWTSIPTRRGR</sequence>
<evidence type="ECO:0000313" key="2">
    <source>
        <dbReference type="EMBL" id="NYH88937.1"/>
    </source>
</evidence>
<dbReference type="InterPro" id="IPR015943">
    <property type="entry name" value="WD40/YVTN_repeat-like_dom_sf"/>
</dbReference>
<accession>A0A852Z6M2</accession>
<dbReference type="SUPFAM" id="SSF110296">
    <property type="entry name" value="Oligoxyloglucan reducing end-specific cellobiohydrolase"/>
    <property type="match status" value="2"/>
</dbReference>
<feature type="region of interest" description="Disordered" evidence="1">
    <location>
        <begin position="554"/>
        <end position="586"/>
    </location>
</feature>
<keyword evidence="3" id="KW-1185">Reference proteome</keyword>
<feature type="compositionally biased region" description="Basic and acidic residues" evidence="1">
    <location>
        <begin position="570"/>
        <end position="585"/>
    </location>
</feature>
<name>A0A852Z6M2_9ACTN</name>
<dbReference type="AlphaFoldDB" id="A0A852Z6M2"/>
<dbReference type="RefSeq" id="WP_179786758.1">
    <property type="nucleotide sequence ID" value="NZ_BAAARR010000003.1"/>
</dbReference>
<comment type="caution">
    <text evidence="2">The sequence shown here is derived from an EMBL/GenBank/DDBJ whole genome shotgun (WGS) entry which is preliminary data.</text>
</comment>
<dbReference type="Gene3D" id="2.120.10.10">
    <property type="match status" value="1"/>
</dbReference>
<reference evidence="2 3" key="1">
    <citation type="submission" date="2020-07" db="EMBL/GenBank/DDBJ databases">
        <title>Sequencing the genomes of 1000 actinobacteria strains.</title>
        <authorList>
            <person name="Klenk H.-P."/>
        </authorList>
    </citation>
    <scope>NUCLEOTIDE SEQUENCE [LARGE SCALE GENOMIC DNA]</scope>
    <source>
        <strain evidence="2 3">DSM 18448</strain>
    </source>
</reference>
<dbReference type="EMBL" id="JACBZH010000001">
    <property type="protein sequence ID" value="NYH88937.1"/>
    <property type="molecule type" value="Genomic_DNA"/>
</dbReference>
<evidence type="ECO:0000313" key="3">
    <source>
        <dbReference type="Proteomes" id="UP000579605"/>
    </source>
</evidence>
<dbReference type="Gene3D" id="2.130.10.10">
    <property type="entry name" value="YVTN repeat-like/Quinoprotein amine dehydrogenase"/>
    <property type="match status" value="2"/>
</dbReference>
<protein>
    <recommendedName>
        <fullName evidence="4">Photosynthesis system II assembly factor Ycf48/Hcf136-like domain-containing protein</fullName>
    </recommendedName>
</protein>
<proteinExistence type="predicted"/>
<evidence type="ECO:0000256" key="1">
    <source>
        <dbReference type="SAM" id="MobiDB-lite"/>
    </source>
</evidence>